<dbReference type="InterPro" id="IPR004841">
    <property type="entry name" value="AA-permease/SLC12A_dom"/>
</dbReference>
<feature type="transmembrane region" description="Helical" evidence="13">
    <location>
        <begin position="198"/>
        <end position="219"/>
    </location>
</feature>
<dbReference type="GO" id="GO:0055075">
    <property type="term" value="P:potassium ion homeostasis"/>
    <property type="evidence" value="ECO:0007669"/>
    <property type="project" value="TreeGrafter"/>
</dbReference>
<evidence type="ECO:0000256" key="2">
    <source>
        <dbReference type="ARBA" id="ARBA00010593"/>
    </source>
</evidence>
<comment type="caution">
    <text evidence="15">The sequence shown here is derived from an EMBL/GenBank/DDBJ whole genome shotgun (WGS) entry which is preliminary data.</text>
</comment>
<evidence type="ECO:0000256" key="13">
    <source>
        <dbReference type="SAM" id="Phobius"/>
    </source>
</evidence>
<feature type="transmembrane region" description="Helical" evidence="13">
    <location>
        <begin position="247"/>
        <end position="268"/>
    </location>
</feature>
<reference evidence="15 16" key="1">
    <citation type="submission" date="2019-09" db="EMBL/GenBank/DDBJ databases">
        <title>Bird 10,000 Genomes (B10K) Project - Family phase.</title>
        <authorList>
            <person name="Zhang G."/>
        </authorList>
    </citation>
    <scope>NUCLEOTIDE SEQUENCE [LARGE SCALE GENOMIC DNA]</scope>
    <source>
        <strain evidence="15">B10K-DU-001-16</strain>
        <tissue evidence="15">Muscle</tissue>
    </source>
</reference>
<accession>A0A7K9HGU1</accession>
<sequence length="738" mass="80858">GGGNTKDTMFNLNGARSEGYVQELFHEEAQQVSQAQTKPWWKIQLFVWEPVLFGTWDGVFTSCMINIFGVILFLRTGWLVGNTGIVMGMFLVSFVILVALVTVLSGIGVCEKCSVGSGGVYAMISTVLGGRVGGTIGLLYIFGQCVAGAMYITGFAESIADVLSLSNIWAVRGISLVVLLGLLGINLAGVKWIIRLQLLLLFLLAVSTLDFVIGSFTHLDPEHGFVGYSEELMFNNTLPDYSQGESFFTVFGVFFPAATGVMAGFNMSGDLQKPATNIPLGSLAAIGTSWFLYMVFVFLLGAICTRQSLRYDFMIAEKVSLVGFLFLLGLYISSLASCMGGLYGAPRILQCIAQENVIPMIAFLGRGKGPNKTPVAAICLTSLITMAFVFVGQVNILAPIVTINFMLTYIAVDYSYFSVSLSYNIQQKPNETQMENARPAHSSQPLIFNKASSRAADGVIQSRSNGTLLEFTKDMDQLFKPFRSEPGTCKKGEAENLTQKVKQKKTKKPAKQTLQDSFLLDLQHDAPLAQYDCDETVEPHNEGKQGLAEQGHQCDMGPCTSSAVDAPQTPWLLEPEEQLCGEVLALSGQREEESSIKQQNPELGIQRVAESFYSKFCNHWVAFAGAIMSLIIMFVIQWIYTLVSLCAAVILYFYIGQVSPGLPLGAAANFSFFGWIKSILITSCRRRPSPQEQIVVTPSFATVGMETTQLTEENADFASRDRYHQSSLISREEFGNQF</sequence>
<keyword evidence="10 13" id="KW-0472">Membrane</keyword>
<feature type="transmembrane region" description="Helical" evidence="13">
    <location>
        <begin position="661"/>
        <end position="680"/>
    </location>
</feature>
<dbReference type="GO" id="GO:0015379">
    <property type="term" value="F:potassium:chloride symporter activity"/>
    <property type="evidence" value="ECO:0007669"/>
    <property type="project" value="TreeGrafter"/>
</dbReference>
<keyword evidence="5 13" id="KW-0812">Transmembrane</keyword>
<evidence type="ECO:0000256" key="11">
    <source>
        <dbReference type="ARBA" id="ARBA00023214"/>
    </source>
</evidence>
<dbReference type="PANTHER" id="PTHR11827">
    <property type="entry name" value="SOLUTE CARRIER FAMILY 12, CATION COTRANSPORTERS"/>
    <property type="match status" value="1"/>
</dbReference>
<comment type="similarity">
    <text evidence="2">Belongs to the SLC12A transporter family.</text>
</comment>
<dbReference type="FunFam" id="1.20.1740.10:FF:000030">
    <property type="entry name" value="solute carrier family 12 member 8"/>
    <property type="match status" value="1"/>
</dbReference>
<dbReference type="PANTHER" id="PTHR11827:SF6">
    <property type="entry name" value="SOLUTE CARRIER FAMILY 12 MEMBER 8"/>
    <property type="match status" value="1"/>
</dbReference>
<feature type="non-terminal residue" evidence="15">
    <location>
        <position position="1"/>
    </location>
</feature>
<evidence type="ECO:0000259" key="14">
    <source>
        <dbReference type="Pfam" id="PF00324"/>
    </source>
</evidence>
<feature type="transmembrane region" description="Helical" evidence="13">
    <location>
        <begin position="119"/>
        <end position="142"/>
    </location>
</feature>
<feature type="non-terminal residue" evidence="15">
    <location>
        <position position="738"/>
    </location>
</feature>
<keyword evidence="6" id="KW-0769">Symport</keyword>
<keyword evidence="11" id="KW-0868">Chloride</keyword>
<evidence type="ECO:0000256" key="9">
    <source>
        <dbReference type="ARBA" id="ARBA00023065"/>
    </source>
</evidence>
<feature type="transmembrane region" description="Helical" evidence="13">
    <location>
        <begin position="280"/>
        <end position="303"/>
    </location>
</feature>
<evidence type="ECO:0000256" key="3">
    <source>
        <dbReference type="ARBA" id="ARBA00022448"/>
    </source>
</evidence>
<evidence type="ECO:0000256" key="5">
    <source>
        <dbReference type="ARBA" id="ARBA00022692"/>
    </source>
</evidence>
<dbReference type="InterPro" id="IPR004842">
    <property type="entry name" value="SLC12A_fam"/>
</dbReference>
<feature type="transmembrane region" description="Helical" evidence="13">
    <location>
        <begin position="622"/>
        <end position="655"/>
    </location>
</feature>
<dbReference type="GO" id="GO:0055064">
    <property type="term" value="P:chloride ion homeostasis"/>
    <property type="evidence" value="ECO:0007669"/>
    <property type="project" value="TreeGrafter"/>
</dbReference>
<dbReference type="EMBL" id="VWZO01005305">
    <property type="protein sequence ID" value="NXH12265.1"/>
    <property type="molecule type" value="Genomic_DNA"/>
</dbReference>
<name>A0A7K9HGU1_9PICI</name>
<dbReference type="GO" id="GO:1990573">
    <property type="term" value="P:potassium ion import across plasma membrane"/>
    <property type="evidence" value="ECO:0007669"/>
    <property type="project" value="TreeGrafter"/>
</dbReference>
<feature type="domain" description="Amino acid permease/ SLC12A" evidence="14">
    <location>
        <begin position="59"/>
        <end position="411"/>
    </location>
</feature>
<keyword evidence="4" id="KW-0633">Potassium transport</keyword>
<gene>
    <name evidence="15" type="primary">Slc12a8</name>
    <name evidence="15" type="ORF">BUCCAP_R02280</name>
</gene>
<comment type="subcellular location">
    <subcellularLocation>
        <location evidence="1">Membrane</location>
        <topology evidence="1">Multi-pass membrane protein</topology>
    </subcellularLocation>
</comment>
<evidence type="ECO:0000256" key="4">
    <source>
        <dbReference type="ARBA" id="ARBA00022538"/>
    </source>
</evidence>
<feature type="transmembrane region" description="Helical" evidence="13">
    <location>
        <begin position="373"/>
        <end position="390"/>
    </location>
</feature>
<evidence type="ECO:0000256" key="1">
    <source>
        <dbReference type="ARBA" id="ARBA00004141"/>
    </source>
</evidence>
<keyword evidence="8 13" id="KW-1133">Transmembrane helix</keyword>
<proteinExistence type="inferred from homology"/>
<dbReference type="Proteomes" id="UP000534107">
    <property type="component" value="Unassembled WGS sequence"/>
</dbReference>
<organism evidence="15 16">
    <name type="scientific">Bucco capensis</name>
    <name type="common">collared puffbird</name>
    <dbReference type="NCBI Taxonomy" id="135168"/>
    <lineage>
        <taxon>Eukaryota</taxon>
        <taxon>Metazoa</taxon>
        <taxon>Chordata</taxon>
        <taxon>Craniata</taxon>
        <taxon>Vertebrata</taxon>
        <taxon>Euteleostomi</taxon>
        <taxon>Archelosauria</taxon>
        <taxon>Archosauria</taxon>
        <taxon>Dinosauria</taxon>
        <taxon>Saurischia</taxon>
        <taxon>Theropoda</taxon>
        <taxon>Coelurosauria</taxon>
        <taxon>Aves</taxon>
        <taxon>Neognathae</taxon>
        <taxon>Neoaves</taxon>
        <taxon>Telluraves</taxon>
        <taxon>Coraciimorphae</taxon>
        <taxon>Piciformes</taxon>
        <taxon>Bucconidae</taxon>
        <taxon>Bucco</taxon>
    </lineage>
</organism>
<evidence type="ECO:0000256" key="8">
    <source>
        <dbReference type="ARBA" id="ARBA00022989"/>
    </source>
</evidence>
<dbReference type="AlphaFoldDB" id="A0A7K9HGU1"/>
<evidence type="ECO:0000313" key="16">
    <source>
        <dbReference type="Proteomes" id="UP000534107"/>
    </source>
</evidence>
<feature type="transmembrane region" description="Helical" evidence="13">
    <location>
        <begin position="51"/>
        <end position="73"/>
    </location>
</feature>
<feature type="transmembrane region" description="Helical" evidence="13">
    <location>
        <begin position="162"/>
        <end position="186"/>
    </location>
</feature>
<keyword evidence="3" id="KW-0813">Transport</keyword>
<keyword evidence="7" id="KW-0630">Potassium</keyword>
<keyword evidence="9" id="KW-0406">Ion transport</keyword>
<dbReference type="GO" id="GO:0016020">
    <property type="term" value="C:membrane"/>
    <property type="evidence" value="ECO:0007669"/>
    <property type="project" value="UniProtKB-SubCell"/>
</dbReference>
<evidence type="ECO:0000256" key="10">
    <source>
        <dbReference type="ARBA" id="ARBA00023136"/>
    </source>
</evidence>
<evidence type="ECO:0000256" key="12">
    <source>
        <dbReference type="ARBA" id="ARBA00073711"/>
    </source>
</evidence>
<feature type="transmembrane region" description="Helical" evidence="13">
    <location>
        <begin position="323"/>
        <end position="345"/>
    </location>
</feature>
<evidence type="ECO:0000313" key="15">
    <source>
        <dbReference type="EMBL" id="NXH12265.1"/>
    </source>
</evidence>
<feature type="transmembrane region" description="Helical" evidence="13">
    <location>
        <begin position="85"/>
        <end position="107"/>
    </location>
</feature>
<keyword evidence="16" id="KW-1185">Reference proteome</keyword>
<evidence type="ECO:0000256" key="7">
    <source>
        <dbReference type="ARBA" id="ARBA00022958"/>
    </source>
</evidence>
<feature type="transmembrane region" description="Helical" evidence="13">
    <location>
        <begin position="396"/>
        <end position="417"/>
    </location>
</feature>
<dbReference type="OrthoDB" id="2020542at2759"/>
<evidence type="ECO:0000256" key="6">
    <source>
        <dbReference type="ARBA" id="ARBA00022847"/>
    </source>
</evidence>
<dbReference type="Gene3D" id="1.20.1740.10">
    <property type="entry name" value="Amino acid/polyamine transporter I"/>
    <property type="match status" value="1"/>
</dbReference>
<protein>
    <recommendedName>
        <fullName evidence="12">Solute carrier family 12 member 8</fullName>
    </recommendedName>
</protein>
<dbReference type="Pfam" id="PF00324">
    <property type="entry name" value="AA_permease"/>
    <property type="match status" value="1"/>
</dbReference>
<dbReference type="GO" id="GO:0006884">
    <property type="term" value="P:cell volume homeostasis"/>
    <property type="evidence" value="ECO:0007669"/>
    <property type="project" value="TreeGrafter"/>
</dbReference>